<dbReference type="Proteomes" id="UP000185557">
    <property type="component" value="Unassembled WGS sequence"/>
</dbReference>
<organism evidence="2 3">
    <name type="scientific">Phormidium tenue NIES-30</name>
    <dbReference type="NCBI Taxonomy" id="549789"/>
    <lineage>
        <taxon>Bacteria</taxon>
        <taxon>Bacillati</taxon>
        <taxon>Cyanobacteriota</taxon>
        <taxon>Cyanophyceae</taxon>
        <taxon>Oscillatoriophycideae</taxon>
        <taxon>Oscillatoriales</taxon>
        <taxon>Oscillatoriaceae</taxon>
        <taxon>Phormidium</taxon>
    </lineage>
</organism>
<dbReference type="AlphaFoldDB" id="A0A1U7IYD2"/>
<evidence type="ECO:0000256" key="1">
    <source>
        <dbReference type="SAM" id="MobiDB-lite"/>
    </source>
</evidence>
<feature type="region of interest" description="Disordered" evidence="1">
    <location>
        <begin position="14"/>
        <end position="41"/>
    </location>
</feature>
<protein>
    <submittedName>
        <fullName evidence="2">Uncharacterized protein</fullName>
    </submittedName>
</protein>
<dbReference type="STRING" id="549789.NIES30_24480"/>
<name>A0A1U7IYD2_9CYAN</name>
<evidence type="ECO:0000313" key="3">
    <source>
        <dbReference type="Proteomes" id="UP000185557"/>
    </source>
</evidence>
<dbReference type="EMBL" id="MRCG01000030">
    <property type="protein sequence ID" value="OKH43712.1"/>
    <property type="molecule type" value="Genomic_DNA"/>
</dbReference>
<comment type="caution">
    <text evidence="2">The sequence shown here is derived from an EMBL/GenBank/DDBJ whole genome shotgun (WGS) entry which is preliminary data.</text>
</comment>
<feature type="region of interest" description="Disordered" evidence="1">
    <location>
        <begin position="105"/>
        <end position="135"/>
    </location>
</feature>
<proteinExistence type="predicted"/>
<accession>A0A1U7IYD2</accession>
<keyword evidence="3" id="KW-1185">Reference proteome</keyword>
<gene>
    <name evidence="2" type="ORF">NIES30_24480</name>
</gene>
<reference evidence="2 3" key="1">
    <citation type="submission" date="2016-11" db="EMBL/GenBank/DDBJ databases">
        <title>Draft Genome Sequences of Nine Cyanobacterial Strains from Diverse Habitats.</title>
        <authorList>
            <person name="Zhu T."/>
            <person name="Hou S."/>
            <person name="Lu X."/>
            <person name="Hess W.R."/>
        </authorList>
    </citation>
    <scope>NUCLEOTIDE SEQUENCE [LARGE SCALE GENOMIC DNA]</scope>
    <source>
        <strain evidence="2 3">NIES-30</strain>
    </source>
</reference>
<sequence>MTYLQTLQTVRDWVSASPEESHQVGTNSRAEAVPDSDLPQAVPTAPVTVQVINPTELAISPSNRLNLDQASYPWDNATNFTPFPASTTEPTTVISIGSIQVMVEGPPPPVTPAPVRRSESHSPPVRLSRHYLRLR</sequence>
<evidence type="ECO:0000313" key="2">
    <source>
        <dbReference type="EMBL" id="OKH43712.1"/>
    </source>
</evidence>